<dbReference type="EMBL" id="JBHTGP010000015">
    <property type="protein sequence ID" value="MFD0688730.1"/>
    <property type="molecule type" value="Genomic_DNA"/>
</dbReference>
<reference evidence="2" key="1">
    <citation type="journal article" date="2019" name="Int. J. Syst. Evol. Microbiol.">
        <title>The Global Catalogue of Microorganisms (GCM) 10K type strain sequencing project: providing services to taxonomists for standard genome sequencing and annotation.</title>
        <authorList>
            <consortium name="The Broad Institute Genomics Platform"/>
            <consortium name="The Broad Institute Genome Sequencing Center for Infectious Disease"/>
            <person name="Wu L."/>
            <person name="Ma J."/>
        </authorList>
    </citation>
    <scope>NUCLEOTIDE SEQUENCE [LARGE SCALE GENOMIC DNA]</scope>
    <source>
        <strain evidence="2">JCM 9371</strain>
    </source>
</reference>
<sequence length="258" mass="27173">MTPSLSAADEPAVVLSQVLLRAEVTRRIRSARPDLAADLDLSAPGGLDAAARRAADAADLAAVAVVHRFDLASWIRASCGFALGLDPAAGAGWRRSFTRTIILAGNPGNLGGRVRFDHRADDGSSAWLAPGPPDRVTGLRRLLKPFDGPGPLPPPPTGTIRVPGEAGNRPPVRHGLHIATAGTTVSRCMIGLNHLLAEAVLDGLVRPGDRLALHRAPRLGGLAGPFTALRVEPDPRHDDRLQALACLTEERPDARTPR</sequence>
<dbReference type="RefSeq" id="WP_207400338.1">
    <property type="nucleotide sequence ID" value="NZ_CAACUY010000327.1"/>
</dbReference>
<organism evidence="1 2">
    <name type="scientific">Actinomadura fibrosa</name>
    <dbReference type="NCBI Taxonomy" id="111802"/>
    <lineage>
        <taxon>Bacteria</taxon>
        <taxon>Bacillati</taxon>
        <taxon>Actinomycetota</taxon>
        <taxon>Actinomycetes</taxon>
        <taxon>Streptosporangiales</taxon>
        <taxon>Thermomonosporaceae</taxon>
        <taxon>Actinomadura</taxon>
    </lineage>
</organism>
<accession>A0ABW2XSM1</accession>
<dbReference type="InterPro" id="IPR045754">
    <property type="entry name" value="DUF6182"/>
</dbReference>
<gene>
    <name evidence="1" type="ORF">ACFQZM_29845</name>
</gene>
<protein>
    <submittedName>
        <fullName evidence="1">DUF6182 family protein</fullName>
    </submittedName>
</protein>
<name>A0ABW2XSM1_9ACTN</name>
<keyword evidence="2" id="KW-1185">Reference proteome</keyword>
<proteinExistence type="predicted"/>
<evidence type="ECO:0000313" key="2">
    <source>
        <dbReference type="Proteomes" id="UP001597063"/>
    </source>
</evidence>
<evidence type="ECO:0000313" key="1">
    <source>
        <dbReference type="EMBL" id="MFD0688730.1"/>
    </source>
</evidence>
<comment type="caution">
    <text evidence="1">The sequence shown here is derived from an EMBL/GenBank/DDBJ whole genome shotgun (WGS) entry which is preliminary data.</text>
</comment>
<dbReference type="Proteomes" id="UP001597063">
    <property type="component" value="Unassembled WGS sequence"/>
</dbReference>
<dbReference type="Pfam" id="PF19680">
    <property type="entry name" value="DUF6182"/>
    <property type="match status" value="1"/>
</dbReference>